<dbReference type="AlphaFoldDB" id="A0A9D2EQR6"/>
<feature type="region of interest" description="Disordered" evidence="3">
    <location>
        <begin position="206"/>
        <end position="238"/>
    </location>
</feature>
<evidence type="ECO:0000256" key="3">
    <source>
        <dbReference type="SAM" id="MobiDB-lite"/>
    </source>
</evidence>
<evidence type="ECO:0000313" key="6">
    <source>
        <dbReference type="Proteomes" id="UP000824048"/>
    </source>
</evidence>
<reference evidence="5" key="1">
    <citation type="journal article" date="2021" name="PeerJ">
        <title>Extensive microbial diversity within the chicken gut microbiome revealed by metagenomics and culture.</title>
        <authorList>
            <person name="Gilroy R."/>
            <person name="Ravi A."/>
            <person name="Getino M."/>
            <person name="Pursley I."/>
            <person name="Horton D.L."/>
            <person name="Alikhan N.F."/>
            <person name="Baker D."/>
            <person name="Gharbi K."/>
            <person name="Hall N."/>
            <person name="Watson M."/>
            <person name="Adriaenssens E.M."/>
            <person name="Foster-Nyarko E."/>
            <person name="Jarju S."/>
            <person name="Secka A."/>
            <person name="Antonio M."/>
            <person name="Oren A."/>
            <person name="Chaudhuri R.R."/>
            <person name="La Ragione R."/>
            <person name="Hildebrand F."/>
            <person name="Pallen M.J."/>
        </authorList>
    </citation>
    <scope>NUCLEOTIDE SEQUENCE</scope>
    <source>
        <strain evidence="5">ChiSxjej1B13-11774</strain>
    </source>
</reference>
<dbReference type="GO" id="GO:0003841">
    <property type="term" value="F:1-acylglycerol-3-phosphate O-acyltransferase activity"/>
    <property type="evidence" value="ECO:0007669"/>
    <property type="project" value="TreeGrafter"/>
</dbReference>
<proteinExistence type="predicted"/>
<organism evidence="5 6">
    <name type="scientific">Candidatus Gemmiger excrementigallinarum</name>
    <dbReference type="NCBI Taxonomy" id="2838609"/>
    <lineage>
        <taxon>Bacteria</taxon>
        <taxon>Bacillati</taxon>
        <taxon>Bacillota</taxon>
        <taxon>Clostridia</taxon>
        <taxon>Eubacteriales</taxon>
        <taxon>Gemmiger</taxon>
    </lineage>
</organism>
<protein>
    <submittedName>
        <fullName evidence="5">1-acyl-sn-glycerol-3-phosphate acyltransferase</fullName>
    </submittedName>
</protein>
<dbReference type="PANTHER" id="PTHR10434">
    <property type="entry name" value="1-ACYL-SN-GLYCEROL-3-PHOSPHATE ACYLTRANSFERASE"/>
    <property type="match status" value="1"/>
</dbReference>
<dbReference type="SUPFAM" id="SSF69593">
    <property type="entry name" value="Glycerol-3-phosphate (1)-acyltransferase"/>
    <property type="match status" value="1"/>
</dbReference>
<accession>A0A9D2EQR6</accession>
<evidence type="ECO:0000256" key="2">
    <source>
        <dbReference type="ARBA" id="ARBA00023315"/>
    </source>
</evidence>
<dbReference type="Pfam" id="PF01553">
    <property type="entry name" value="Acyltransferase"/>
    <property type="match status" value="1"/>
</dbReference>
<reference evidence="5" key="2">
    <citation type="submission" date="2021-04" db="EMBL/GenBank/DDBJ databases">
        <authorList>
            <person name="Gilroy R."/>
        </authorList>
    </citation>
    <scope>NUCLEOTIDE SEQUENCE</scope>
    <source>
        <strain evidence="5">ChiSxjej1B13-11774</strain>
    </source>
</reference>
<comment type="caution">
    <text evidence="5">The sequence shown here is derived from an EMBL/GenBank/DDBJ whole genome shotgun (WGS) entry which is preliminary data.</text>
</comment>
<sequence>MLLYWIILPIVWVLARLVWRIEVIGLEHYKAVRDGRAYVIASNHIANLDPVFIAIAVMDWRRMCVLAKEELFKNPFAGWFLRCMGAVSIERGKGDTATVEKVTNACRKGIGVLIFPEGTRTKNGKLGILKSGAFVIAASAGADMLPCRIIYNTKDGKLHPFCRIRVVFGPAIPAAELQITDATHKVTALRHMKSRLKTALETLLEENAFEGRQPQPEPSQPEASVQPPVPDAQGPANP</sequence>
<dbReference type="EMBL" id="DXBP01000039">
    <property type="protein sequence ID" value="HIZ42104.1"/>
    <property type="molecule type" value="Genomic_DNA"/>
</dbReference>
<feature type="domain" description="Phospholipid/glycerol acyltransferase" evidence="4">
    <location>
        <begin position="38"/>
        <end position="152"/>
    </location>
</feature>
<evidence type="ECO:0000259" key="4">
    <source>
        <dbReference type="SMART" id="SM00563"/>
    </source>
</evidence>
<dbReference type="GO" id="GO:0006654">
    <property type="term" value="P:phosphatidic acid biosynthetic process"/>
    <property type="evidence" value="ECO:0007669"/>
    <property type="project" value="TreeGrafter"/>
</dbReference>
<dbReference type="InterPro" id="IPR002123">
    <property type="entry name" value="Plipid/glycerol_acylTrfase"/>
</dbReference>
<evidence type="ECO:0000256" key="1">
    <source>
        <dbReference type="ARBA" id="ARBA00022679"/>
    </source>
</evidence>
<evidence type="ECO:0000313" key="5">
    <source>
        <dbReference type="EMBL" id="HIZ42104.1"/>
    </source>
</evidence>
<dbReference type="PANTHER" id="PTHR10434:SF11">
    <property type="entry name" value="1-ACYL-SN-GLYCEROL-3-PHOSPHATE ACYLTRANSFERASE"/>
    <property type="match status" value="1"/>
</dbReference>
<dbReference type="Proteomes" id="UP000824048">
    <property type="component" value="Unassembled WGS sequence"/>
</dbReference>
<dbReference type="SMART" id="SM00563">
    <property type="entry name" value="PlsC"/>
    <property type="match status" value="1"/>
</dbReference>
<gene>
    <name evidence="5" type="ORF">H9811_06045</name>
</gene>
<keyword evidence="1" id="KW-0808">Transferase</keyword>
<keyword evidence="2 5" id="KW-0012">Acyltransferase</keyword>
<dbReference type="CDD" id="cd07989">
    <property type="entry name" value="LPLAT_AGPAT-like"/>
    <property type="match status" value="1"/>
</dbReference>
<name>A0A9D2EQR6_9FIRM</name>